<sequence length="133" mass="14936">MYRNEAELLEEIINVVSKSLSKHPVNSKGLVGIDKPIEHLESLLRKESKKVRVIGISGMGGIGKTTIAEEIFCRNRSQYDGGCFLPKVSEELTRHGMQSLKENLFSTLIAEDVKIDPLKRLSSDIVRRVGRMK</sequence>
<dbReference type="PANTHER" id="PTHR11017">
    <property type="entry name" value="LEUCINE-RICH REPEAT-CONTAINING PROTEIN"/>
    <property type="match status" value="1"/>
</dbReference>
<dbReference type="Pfam" id="PF00931">
    <property type="entry name" value="NB-ARC"/>
    <property type="match status" value="1"/>
</dbReference>
<dbReference type="InterPro" id="IPR002182">
    <property type="entry name" value="NB-ARC"/>
</dbReference>
<feature type="non-terminal residue" evidence="2">
    <location>
        <position position="133"/>
    </location>
</feature>
<protein>
    <submittedName>
        <fullName evidence="2">TIR-NBS-LRR resistance protein</fullName>
    </submittedName>
</protein>
<dbReference type="SUPFAM" id="SSF52540">
    <property type="entry name" value="P-loop containing nucleoside triphosphate hydrolases"/>
    <property type="match status" value="1"/>
</dbReference>
<evidence type="ECO:0000313" key="3">
    <source>
        <dbReference type="Proteomes" id="UP000265520"/>
    </source>
</evidence>
<dbReference type="PANTHER" id="PTHR11017:SF263">
    <property type="entry name" value="ADP-RIBOSYL CYCLASE_CYCLIC ADP-RIBOSE HYDROLASE"/>
    <property type="match status" value="1"/>
</dbReference>
<accession>A0A392NIA7</accession>
<keyword evidence="3" id="KW-1185">Reference proteome</keyword>
<organism evidence="2 3">
    <name type="scientific">Trifolium medium</name>
    <dbReference type="NCBI Taxonomy" id="97028"/>
    <lineage>
        <taxon>Eukaryota</taxon>
        <taxon>Viridiplantae</taxon>
        <taxon>Streptophyta</taxon>
        <taxon>Embryophyta</taxon>
        <taxon>Tracheophyta</taxon>
        <taxon>Spermatophyta</taxon>
        <taxon>Magnoliopsida</taxon>
        <taxon>eudicotyledons</taxon>
        <taxon>Gunneridae</taxon>
        <taxon>Pentapetalae</taxon>
        <taxon>rosids</taxon>
        <taxon>fabids</taxon>
        <taxon>Fabales</taxon>
        <taxon>Fabaceae</taxon>
        <taxon>Papilionoideae</taxon>
        <taxon>50 kb inversion clade</taxon>
        <taxon>NPAAA clade</taxon>
        <taxon>Hologalegina</taxon>
        <taxon>IRL clade</taxon>
        <taxon>Trifolieae</taxon>
        <taxon>Trifolium</taxon>
    </lineage>
</organism>
<dbReference type="InterPro" id="IPR027417">
    <property type="entry name" value="P-loop_NTPase"/>
</dbReference>
<evidence type="ECO:0000313" key="2">
    <source>
        <dbReference type="EMBL" id="MCH98835.1"/>
    </source>
</evidence>
<feature type="domain" description="NB-ARC" evidence="1">
    <location>
        <begin position="36"/>
        <end position="104"/>
    </location>
</feature>
<dbReference type="AlphaFoldDB" id="A0A392NIA7"/>
<dbReference type="GO" id="GO:0043531">
    <property type="term" value="F:ADP binding"/>
    <property type="evidence" value="ECO:0007669"/>
    <property type="project" value="InterPro"/>
</dbReference>
<dbReference type="InterPro" id="IPR044974">
    <property type="entry name" value="Disease_R_plants"/>
</dbReference>
<reference evidence="2 3" key="1">
    <citation type="journal article" date="2018" name="Front. Plant Sci.">
        <title>Red Clover (Trifolium pratense) and Zigzag Clover (T. medium) - A Picture of Genomic Similarities and Differences.</title>
        <authorList>
            <person name="Dluhosova J."/>
            <person name="Istvanek J."/>
            <person name="Nedelnik J."/>
            <person name="Repkova J."/>
        </authorList>
    </citation>
    <scope>NUCLEOTIDE SEQUENCE [LARGE SCALE GENOMIC DNA]</scope>
    <source>
        <strain evidence="3">cv. 10/8</strain>
        <tissue evidence="2">Leaf</tissue>
    </source>
</reference>
<evidence type="ECO:0000259" key="1">
    <source>
        <dbReference type="Pfam" id="PF00931"/>
    </source>
</evidence>
<dbReference type="EMBL" id="LXQA010038637">
    <property type="protein sequence ID" value="MCH98835.1"/>
    <property type="molecule type" value="Genomic_DNA"/>
</dbReference>
<dbReference type="Gene3D" id="3.40.50.300">
    <property type="entry name" value="P-loop containing nucleotide triphosphate hydrolases"/>
    <property type="match status" value="1"/>
</dbReference>
<name>A0A392NIA7_9FABA</name>
<gene>
    <name evidence="2" type="ORF">A2U01_0019843</name>
</gene>
<proteinExistence type="predicted"/>
<dbReference type="Proteomes" id="UP000265520">
    <property type="component" value="Unassembled WGS sequence"/>
</dbReference>
<dbReference type="GO" id="GO:0006952">
    <property type="term" value="P:defense response"/>
    <property type="evidence" value="ECO:0007669"/>
    <property type="project" value="InterPro"/>
</dbReference>
<comment type="caution">
    <text evidence="2">The sequence shown here is derived from an EMBL/GenBank/DDBJ whole genome shotgun (WGS) entry which is preliminary data.</text>
</comment>